<feature type="signal peptide" evidence="1">
    <location>
        <begin position="1"/>
        <end position="22"/>
    </location>
</feature>
<feature type="chain" id="PRO_5003834068" evidence="1">
    <location>
        <begin position="23"/>
        <end position="322"/>
    </location>
</feature>
<accession>K0K4F9</accession>
<dbReference type="STRING" id="1179773.BN6_59240"/>
<sequence>MAGLVVVLSGCSVRLVGTPVAAADLTPPTTKTQSRPTAVSLLGDLPTFDPCSLLDIADLKAFGTAAPETTVSLDYCLASLTTPGGTKLDVEVGSLEQLVSESEFEADYRNYRGGLRIAYRRDDTTQCARRLVFDDLVTLTIAVSNYSDGKATSTEMCNPADALATAAADRVLDKEAGHRTFKARSIGKIDACSVVGKETVTRVPGIGTAKVRAYPAGHQCRWSPDGTATPPRARVTFSMGEPTKPDGQNRTAEDVAGRTTTISRTSVSSLALCSAETAHIPVENGLSELAYVSVSLAQGSQIDAACAAVKALAAEVWSKLPQ</sequence>
<dbReference type="AlphaFoldDB" id="K0K4F9"/>
<dbReference type="HOGENOM" id="CLU_863018_0_0_11"/>
<gene>
    <name evidence="2" type="ordered locus">BN6_59240</name>
</gene>
<keyword evidence="1" id="KW-0732">Signal</keyword>
<evidence type="ECO:0000313" key="3">
    <source>
        <dbReference type="Proteomes" id="UP000006281"/>
    </source>
</evidence>
<dbReference type="EMBL" id="HE804045">
    <property type="protein sequence ID" value="CCH33181.1"/>
    <property type="molecule type" value="Genomic_DNA"/>
</dbReference>
<dbReference type="Proteomes" id="UP000006281">
    <property type="component" value="Chromosome"/>
</dbReference>
<name>K0K4F9_SACES</name>
<dbReference type="eggNOG" id="ENOG5033TVN">
    <property type="taxonomic scope" value="Bacteria"/>
</dbReference>
<evidence type="ECO:0000313" key="2">
    <source>
        <dbReference type="EMBL" id="CCH33181.1"/>
    </source>
</evidence>
<keyword evidence="3" id="KW-1185">Reference proteome</keyword>
<dbReference type="BioCyc" id="SESP1179773:BN6_RS28500-MONOMER"/>
<organism evidence="2 3">
    <name type="scientific">Saccharothrix espanaensis (strain ATCC 51144 / DSM 44229 / JCM 9112 / NBRC 15066 / NRRL 15764)</name>
    <dbReference type="NCBI Taxonomy" id="1179773"/>
    <lineage>
        <taxon>Bacteria</taxon>
        <taxon>Bacillati</taxon>
        <taxon>Actinomycetota</taxon>
        <taxon>Actinomycetes</taxon>
        <taxon>Pseudonocardiales</taxon>
        <taxon>Pseudonocardiaceae</taxon>
        <taxon>Saccharothrix</taxon>
    </lineage>
</organism>
<evidence type="ECO:0000256" key="1">
    <source>
        <dbReference type="SAM" id="SignalP"/>
    </source>
</evidence>
<dbReference type="KEGG" id="sesp:BN6_59240"/>
<protein>
    <submittedName>
        <fullName evidence="2">Putative secreted protein</fullName>
    </submittedName>
</protein>
<proteinExistence type="predicted"/>
<dbReference type="PATRIC" id="fig|1179773.3.peg.5962"/>
<reference evidence="2 3" key="1">
    <citation type="journal article" date="2012" name="BMC Genomics">
        <title>Complete genome sequence of Saccharothrix espanaensis DSM 44229T and comparison to the other completely sequenced Pseudonocardiaceae.</title>
        <authorList>
            <person name="Strobel T."/>
            <person name="Al-Dilaimi A."/>
            <person name="Blom J."/>
            <person name="Gessner A."/>
            <person name="Kalinowski J."/>
            <person name="Luzhetska M."/>
            <person name="Puhler A."/>
            <person name="Szczepanowski R."/>
            <person name="Bechthold A."/>
            <person name="Ruckert C."/>
        </authorList>
    </citation>
    <scope>NUCLEOTIDE SEQUENCE [LARGE SCALE GENOMIC DNA]</scope>
    <source>
        <strain evidence="3">ATCC 51144 / DSM 44229 / JCM 9112 / NBRC 15066 / NRRL 15764</strain>
    </source>
</reference>